<protein>
    <submittedName>
        <fullName evidence="3">Glycine oxidase ThiO</fullName>
        <ecNumber evidence="3">1.4.3.19</ecNumber>
    </submittedName>
</protein>
<name>A0A3B0X1C0_9ZZZZ</name>
<sequence length="232" mass="25718">MSISDTSSLPKLPKVAILGAGLVGRLLALSLKDSAKVELFDQDDGSGEQSAAHLAAAMLAPLSESADATKEVMQLGEWALTRWPSLLSKLDTSVFFQQTGSLVVAFDQDMGNLDQFKQRLKGDDFQAVSEAQIHDLEPELNPRLTRGVYLPHEGQLDNRVLLASLRQTLEHSERVTWHHNAFITRSGQSVLNNGQSLDLNDFEWVVDCRGFGQKHEQNQENKDKTSILPNLR</sequence>
<dbReference type="InterPro" id="IPR006076">
    <property type="entry name" value="FAD-dep_OxRdtase"/>
</dbReference>
<feature type="domain" description="FAD dependent oxidoreductase" evidence="2">
    <location>
        <begin position="14"/>
        <end position="210"/>
    </location>
</feature>
<dbReference type="EMBL" id="UOFB01000365">
    <property type="protein sequence ID" value="VAW49634.1"/>
    <property type="molecule type" value="Genomic_DNA"/>
</dbReference>
<dbReference type="PANTHER" id="PTHR13847:SF289">
    <property type="entry name" value="GLYCINE OXIDASE"/>
    <property type="match status" value="1"/>
</dbReference>
<proteinExistence type="predicted"/>
<dbReference type="Pfam" id="PF01266">
    <property type="entry name" value="DAO"/>
    <property type="match status" value="1"/>
</dbReference>
<dbReference type="GO" id="GO:0043799">
    <property type="term" value="F:glycine oxidase activity"/>
    <property type="evidence" value="ECO:0007669"/>
    <property type="project" value="UniProtKB-EC"/>
</dbReference>
<dbReference type="PANTHER" id="PTHR13847">
    <property type="entry name" value="SARCOSINE DEHYDROGENASE-RELATED"/>
    <property type="match status" value="1"/>
</dbReference>
<accession>A0A3B0X1C0</accession>
<evidence type="ECO:0000259" key="2">
    <source>
        <dbReference type="Pfam" id="PF01266"/>
    </source>
</evidence>
<feature type="non-terminal residue" evidence="3">
    <location>
        <position position="232"/>
    </location>
</feature>
<gene>
    <name evidence="3" type="ORF">MNBD_GAMMA04-127</name>
</gene>
<dbReference type="GO" id="GO:0005737">
    <property type="term" value="C:cytoplasm"/>
    <property type="evidence" value="ECO:0007669"/>
    <property type="project" value="TreeGrafter"/>
</dbReference>
<evidence type="ECO:0000256" key="1">
    <source>
        <dbReference type="ARBA" id="ARBA00023002"/>
    </source>
</evidence>
<evidence type="ECO:0000313" key="3">
    <source>
        <dbReference type="EMBL" id="VAW49634.1"/>
    </source>
</evidence>
<keyword evidence="1 3" id="KW-0560">Oxidoreductase</keyword>
<reference evidence="3" key="1">
    <citation type="submission" date="2018-06" db="EMBL/GenBank/DDBJ databases">
        <authorList>
            <person name="Zhirakovskaya E."/>
        </authorList>
    </citation>
    <scope>NUCLEOTIDE SEQUENCE</scope>
</reference>
<organism evidence="3">
    <name type="scientific">hydrothermal vent metagenome</name>
    <dbReference type="NCBI Taxonomy" id="652676"/>
    <lineage>
        <taxon>unclassified sequences</taxon>
        <taxon>metagenomes</taxon>
        <taxon>ecological metagenomes</taxon>
    </lineage>
</organism>
<dbReference type="EC" id="1.4.3.19" evidence="3"/>
<dbReference type="InterPro" id="IPR036188">
    <property type="entry name" value="FAD/NAD-bd_sf"/>
</dbReference>
<dbReference type="Gene3D" id="3.50.50.60">
    <property type="entry name" value="FAD/NAD(P)-binding domain"/>
    <property type="match status" value="1"/>
</dbReference>
<dbReference type="AlphaFoldDB" id="A0A3B0X1C0"/>
<dbReference type="SUPFAM" id="SSF51905">
    <property type="entry name" value="FAD/NAD(P)-binding domain"/>
    <property type="match status" value="1"/>
</dbReference>